<name>A0ABY3ER99_9BURK</name>
<dbReference type="InterPro" id="IPR049449">
    <property type="entry name" value="TesB_ACOT8-like_N"/>
</dbReference>
<dbReference type="Gene3D" id="2.40.160.210">
    <property type="entry name" value="Acyl-CoA thioesterase, double hotdog domain"/>
    <property type="match status" value="1"/>
</dbReference>
<dbReference type="Proteomes" id="UP000318943">
    <property type="component" value="Unassembled WGS sequence"/>
</dbReference>
<dbReference type="Pfam" id="PF13622">
    <property type="entry name" value="4HBT_3"/>
    <property type="match status" value="1"/>
</dbReference>
<protein>
    <submittedName>
        <fullName evidence="3">Thioesterase family protein</fullName>
    </submittedName>
</protein>
<dbReference type="Pfam" id="PF20789">
    <property type="entry name" value="4HBT_3C"/>
    <property type="match status" value="1"/>
</dbReference>
<accession>A0ABY3ER99</accession>
<dbReference type="InterPro" id="IPR049450">
    <property type="entry name" value="ACOT8-like_C"/>
</dbReference>
<reference evidence="3 4" key="1">
    <citation type="submission" date="2019-05" db="EMBL/GenBank/DDBJ databases">
        <title>Whole genome sequence analysis of Cupriavidus campinensis S14E4C strain.</title>
        <authorList>
            <person name="Abbaszade G."/>
            <person name="Szabo A."/>
            <person name="Toumi M."/>
            <person name="Toth E."/>
        </authorList>
    </citation>
    <scope>NUCLEOTIDE SEQUENCE [LARGE SCALE GENOMIC DNA]</scope>
    <source>
        <strain evidence="3 4">S14E4C</strain>
    </source>
</reference>
<dbReference type="InterPro" id="IPR042171">
    <property type="entry name" value="Acyl-CoA_hotdog"/>
</dbReference>
<dbReference type="EMBL" id="VCIZ01000003">
    <property type="protein sequence ID" value="TSP13479.1"/>
    <property type="molecule type" value="Genomic_DNA"/>
</dbReference>
<organism evidence="3 4">
    <name type="scientific">Cupriavidus campinensis</name>
    <dbReference type="NCBI Taxonomy" id="151783"/>
    <lineage>
        <taxon>Bacteria</taxon>
        <taxon>Pseudomonadati</taxon>
        <taxon>Pseudomonadota</taxon>
        <taxon>Betaproteobacteria</taxon>
        <taxon>Burkholderiales</taxon>
        <taxon>Burkholderiaceae</taxon>
        <taxon>Cupriavidus</taxon>
    </lineage>
</organism>
<evidence type="ECO:0000313" key="4">
    <source>
        <dbReference type="Proteomes" id="UP000318943"/>
    </source>
</evidence>
<dbReference type="InterPro" id="IPR029069">
    <property type="entry name" value="HotDog_dom_sf"/>
</dbReference>
<feature type="domain" description="Acyl-CoA thioesterase-like N-terminal HotDog" evidence="1">
    <location>
        <begin position="58"/>
        <end position="140"/>
    </location>
</feature>
<proteinExistence type="predicted"/>
<evidence type="ECO:0000313" key="3">
    <source>
        <dbReference type="EMBL" id="TSP13479.1"/>
    </source>
</evidence>
<keyword evidence="4" id="KW-1185">Reference proteome</keyword>
<evidence type="ECO:0000259" key="1">
    <source>
        <dbReference type="Pfam" id="PF13622"/>
    </source>
</evidence>
<dbReference type="SUPFAM" id="SSF54637">
    <property type="entry name" value="Thioesterase/thiol ester dehydrase-isomerase"/>
    <property type="match status" value="2"/>
</dbReference>
<sequence>MRPAGQPCRGVSLAAIAPRRPGRAPRLTETVLATASVPIPHSIFEVSGDTVIPTELSRGPWHPGAQHGGAPGGLLASMADRAMAHEPGWSMVRLTLEFVRPVPVAPLRAVVEPQPGGSVRRVRLELSHEGVPVVYGTAVYIRERALDLQSSPQSPSLPPPDACHTPILIPGMEPQTSFHYTAMESRVATGTVTAPGPAAVWFRLAVPLVADWPVTAAARAVAAADFGNGISWAVPLDRFAFANADLTMYLHRLPRGEWVAAESTTTVQESGIGLARTTLHDEQGVIGVAQQGLIFKPRDAR</sequence>
<feature type="domain" description="Acyl-CoA thioesterase-like C-terminal" evidence="2">
    <location>
        <begin position="170"/>
        <end position="292"/>
    </location>
</feature>
<gene>
    <name evidence="3" type="ORF">FGG12_07505</name>
</gene>
<evidence type="ECO:0000259" key="2">
    <source>
        <dbReference type="Pfam" id="PF20789"/>
    </source>
</evidence>
<comment type="caution">
    <text evidence="3">The sequence shown here is derived from an EMBL/GenBank/DDBJ whole genome shotgun (WGS) entry which is preliminary data.</text>
</comment>